<dbReference type="Proteomes" id="UP001165962">
    <property type="component" value="Unassembled WGS sequence"/>
</dbReference>
<dbReference type="RefSeq" id="WP_166155290.1">
    <property type="nucleotide sequence ID" value="NZ_JAAOIW010000018.1"/>
</dbReference>
<proteinExistence type="predicted"/>
<reference evidence="1" key="1">
    <citation type="submission" date="2020-03" db="EMBL/GenBank/DDBJ databases">
        <title>Draft sequencing of Paenibacilllus sp. S3N08.</title>
        <authorList>
            <person name="Kim D.-U."/>
        </authorList>
    </citation>
    <scope>NUCLEOTIDE SEQUENCE</scope>
    <source>
        <strain evidence="1">S3N08</strain>
    </source>
</reference>
<evidence type="ECO:0000313" key="2">
    <source>
        <dbReference type="Proteomes" id="UP001165962"/>
    </source>
</evidence>
<accession>A0ABX0JD86</accession>
<comment type="caution">
    <text evidence="1">The sequence shown here is derived from an EMBL/GenBank/DDBJ whole genome shotgun (WGS) entry which is preliminary data.</text>
</comment>
<name>A0ABX0JD86_9BACL</name>
<organism evidence="1 2">
    <name type="scientific">Paenibacillus agricola</name>
    <dbReference type="NCBI Taxonomy" id="2716264"/>
    <lineage>
        <taxon>Bacteria</taxon>
        <taxon>Bacillati</taxon>
        <taxon>Bacillota</taxon>
        <taxon>Bacilli</taxon>
        <taxon>Bacillales</taxon>
        <taxon>Paenibacillaceae</taxon>
        <taxon>Paenibacillus</taxon>
    </lineage>
</organism>
<gene>
    <name evidence="1" type="ORF">G9U52_31865</name>
</gene>
<protein>
    <submittedName>
        <fullName evidence="1">Uncharacterized protein</fullName>
    </submittedName>
</protein>
<dbReference type="EMBL" id="JAAOIW010000018">
    <property type="protein sequence ID" value="NHN34394.1"/>
    <property type="molecule type" value="Genomic_DNA"/>
</dbReference>
<evidence type="ECO:0000313" key="1">
    <source>
        <dbReference type="EMBL" id="NHN34394.1"/>
    </source>
</evidence>
<sequence>MIDIKLLEVFRFLGLDQDLFNENLISFRFVNDNIKATYFEDCTFKQIQIGETTKLDIERLAELLRLCEGMRKEDDLYELIYSKPFLIQIPKSLNHILINRVESLIMPHPTLTRLWDRRVPYHLNEEVIIYQEKGKVVKGPHEGQKLLKSLKKMYYQMAYEMNSFSAQHSSGSEDIQKHTETVTLPNGDLIIIHFAENAEIVDMSHMMK</sequence>
<keyword evidence="2" id="KW-1185">Reference proteome</keyword>